<reference evidence="1 2" key="1">
    <citation type="submission" date="2017-01" db="EMBL/GenBank/DDBJ databases">
        <title>Isolation and complete genomic analysis of a novel lytic bacteriophage infecting the Ralstonia solanacearum.</title>
        <authorList>
            <person name="Su J."/>
            <person name="Sun H."/>
            <person name="Liu J."/>
            <person name="Guo Z."/>
            <person name="Fan G."/>
            <person name="Gu G."/>
            <person name="Wang G."/>
        </authorList>
    </citation>
    <scope>NUCLEOTIDE SEQUENCE [LARGE SCALE GENOMIC DNA]</scope>
</reference>
<evidence type="ECO:0000313" key="1">
    <source>
        <dbReference type="EMBL" id="AQT27798.1"/>
    </source>
</evidence>
<keyword evidence="2" id="KW-1185">Reference proteome</keyword>
<protein>
    <submittedName>
        <fullName evidence="1">Uncharacterized protein</fullName>
    </submittedName>
</protein>
<sequence>MTSLSELYEDAGVEPDFTPVDTVFNQVGVGIAVGFAMMEQDDE</sequence>
<dbReference type="KEGG" id="vg:54979922"/>
<evidence type="ECO:0000313" key="2">
    <source>
        <dbReference type="Proteomes" id="UP000224348"/>
    </source>
</evidence>
<proteinExistence type="predicted"/>
<dbReference type="Proteomes" id="UP000224348">
    <property type="component" value="Segment"/>
</dbReference>
<accession>A0A1S6L1E5</accession>
<dbReference type="RefSeq" id="YP_009789775.1">
    <property type="nucleotide sequence ID" value="NC_047816.1"/>
</dbReference>
<dbReference type="EMBL" id="KY464836">
    <property type="protein sequence ID" value="AQT27798.1"/>
    <property type="molecule type" value="Genomic_DNA"/>
</dbReference>
<organism evidence="1 2">
    <name type="scientific">Ralstonia phage RS-PI-1</name>
    <dbReference type="NCBI Taxonomy" id="1958965"/>
    <lineage>
        <taxon>Viruses</taxon>
        <taxon>Duplodnaviria</taxon>
        <taxon>Heunggongvirae</taxon>
        <taxon>Uroviricota</taxon>
        <taxon>Caudoviricetes</taxon>
        <taxon>Autographivirales</taxon>
        <taxon>Autonotataviridae</taxon>
        <taxon>Ampunavirus</taxon>
        <taxon>Ampunavirus RSPI1</taxon>
    </lineage>
</organism>
<dbReference type="GeneID" id="54979922"/>
<name>A0A1S6L1E5_9CAUD</name>